<name>A0A9W9QBU6_PENBR</name>
<sequence length="168" mass="19361">MSEETQNVESVTNESTNATEIVARQNHKLFHKLKIKVLEFFDNLIVRNELKEATDKLDAQAKKLKTIPISDLSLEDVERCLKLQLDVTDTEMKDVQPLPLSLHLVTELGRIERAFGRSRINEASARERGYRLGPVTLNHRKVVLSLSGRPDYSVWYGESETVPERYRR</sequence>
<evidence type="ECO:0000313" key="1">
    <source>
        <dbReference type="EMBL" id="KAJ5329168.1"/>
    </source>
</evidence>
<organism evidence="1 2">
    <name type="scientific">Penicillium brevicompactum</name>
    <dbReference type="NCBI Taxonomy" id="5074"/>
    <lineage>
        <taxon>Eukaryota</taxon>
        <taxon>Fungi</taxon>
        <taxon>Dikarya</taxon>
        <taxon>Ascomycota</taxon>
        <taxon>Pezizomycotina</taxon>
        <taxon>Eurotiomycetes</taxon>
        <taxon>Eurotiomycetidae</taxon>
        <taxon>Eurotiales</taxon>
        <taxon>Aspergillaceae</taxon>
        <taxon>Penicillium</taxon>
    </lineage>
</organism>
<gene>
    <name evidence="1" type="ORF">N7452_009558</name>
</gene>
<dbReference type="AlphaFoldDB" id="A0A9W9QBU6"/>
<protein>
    <submittedName>
        <fullName evidence="1">Uncharacterized protein</fullName>
    </submittedName>
</protein>
<dbReference type="EMBL" id="JAPZBQ010000005">
    <property type="protein sequence ID" value="KAJ5329168.1"/>
    <property type="molecule type" value="Genomic_DNA"/>
</dbReference>
<comment type="caution">
    <text evidence="1">The sequence shown here is derived from an EMBL/GenBank/DDBJ whole genome shotgun (WGS) entry which is preliminary data.</text>
</comment>
<accession>A0A9W9QBU6</accession>
<reference evidence="1" key="2">
    <citation type="journal article" date="2023" name="IMA Fungus">
        <title>Comparative genomic study of the Penicillium genus elucidates a diverse pangenome and 15 lateral gene transfer events.</title>
        <authorList>
            <person name="Petersen C."/>
            <person name="Sorensen T."/>
            <person name="Nielsen M.R."/>
            <person name="Sondergaard T.E."/>
            <person name="Sorensen J.L."/>
            <person name="Fitzpatrick D.A."/>
            <person name="Frisvad J.C."/>
            <person name="Nielsen K.L."/>
        </authorList>
    </citation>
    <scope>NUCLEOTIDE SEQUENCE</scope>
    <source>
        <strain evidence="1">IBT 35673</strain>
    </source>
</reference>
<proteinExistence type="predicted"/>
<evidence type="ECO:0000313" key="2">
    <source>
        <dbReference type="Proteomes" id="UP001147695"/>
    </source>
</evidence>
<dbReference type="Proteomes" id="UP001147695">
    <property type="component" value="Unassembled WGS sequence"/>
</dbReference>
<reference evidence="1" key="1">
    <citation type="submission" date="2022-12" db="EMBL/GenBank/DDBJ databases">
        <authorList>
            <person name="Petersen C."/>
        </authorList>
    </citation>
    <scope>NUCLEOTIDE SEQUENCE</scope>
    <source>
        <strain evidence="1">IBT 35673</strain>
    </source>
</reference>